<comment type="caution">
    <text evidence="3">The sequence shown here is derived from an EMBL/GenBank/DDBJ whole genome shotgun (WGS) entry which is preliminary data.</text>
</comment>
<dbReference type="InterPro" id="IPR029526">
    <property type="entry name" value="PGBD"/>
</dbReference>
<dbReference type="Pfam" id="PF13843">
    <property type="entry name" value="DDE_Tnp_1_7"/>
    <property type="match status" value="1"/>
</dbReference>
<evidence type="ECO:0000259" key="2">
    <source>
        <dbReference type="Pfam" id="PF13843"/>
    </source>
</evidence>
<evidence type="ECO:0000313" key="4">
    <source>
        <dbReference type="Proteomes" id="UP000693942"/>
    </source>
</evidence>
<organism evidence="3 4">
    <name type="scientific">Fusarium oxysporum f. sp. raphani</name>
    <dbReference type="NCBI Taxonomy" id="96318"/>
    <lineage>
        <taxon>Eukaryota</taxon>
        <taxon>Fungi</taxon>
        <taxon>Dikarya</taxon>
        <taxon>Ascomycota</taxon>
        <taxon>Pezizomycotina</taxon>
        <taxon>Sordariomycetes</taxon>
        <taxon>Hypocreomycetidae</taxon>
        <taxon>Hypocreales</taxon>
        <taxon>Nectriaceae</taxon>
        <taxon>Fusarium</taxon>
        <taxon>Fusarium oxysporum species complex</taxon>
    </lineage>
</organism>
<dbReference type="EMBL" id="JAELUR010000035">
    <property type="protein sequence ID" value="KAG7404572.1"/>
    <property type="molecule type" value="Genomic_DNA"/>
</dbReference>
<protein>
    <submittedName>
        <fullName evidence="3">PiggyBac transposable element-derived protein 4</fullName>
    </submittedName>
</protein>
<name>A0A8J5TYT9_FUSOX</name>
<feature type="domain" description="PiggyBac transposable element-derived protein" evidence="2">
    <location>
        <begin position="61"/>
        <end position="488"/>
    </location>
</feature>
<dbReference type="PANTHER" id="PTHR46599:SF3">
    <property type="entry name" value="PIGGYBAC TRANSPOSABLE ELEMENT-DERIVED PROTEIN 4"/>
    <property type="match status" value="1"/>
</dbReference>
<feature type="region of interest" description="Disordered" evidence="1">
    <location>
        <begin position="399"/>
        <end position="419"/>
    </location>
</feature>
<dbReference type="PANTHER" id="PTHR46599">
    <property type="entry name" value="PIGGYBAC TRANSPOSABLE ELEMENT-DERIVED PROTEIN 4"/>
    <property type="match status" value="1"/>
</dbReference>
<accession>A0A8J5TYT9</accession>
<sequence>MSSQEIPDYIDDHSFDTPPLRAADDLTGVPNFPPEEGCGDDFQPFNLEYRDFKINPLPKEPLELFQLFVPISLVQSWIKYTNSWVTHLLENGIIDNWNTPLSKQSRILKWEGISTATAYVWLGVLIYLGIHREISIKDHWKSPSLGDQRPLHSIIKFMLLRKFELITRYFRTFDYTKLDVRDESDLPKTFQAAEEWSNHIQSVSIELYSPGTNLTVDECMIPFTGRSKETTVVKNKPTPVGFKVWVIAQQGFFLQWLWHVKASPYKAVIVELPTPTPYGKKGKLRTEIPLNNTQSVVVHLLKRLSTQTHHVFTDNLFSSPQLFRLLRQLGHGATGTARPNCGITTEMKHIKETGKAPDGIALQYNEVYLIPTQDKQVIQIAWKDSSIVLFLSTVLSGAPHERTPKKRKKPAKRGTKAESQRLQQVFNGDSFKIIPIPTVAAQYNDEMNHVDRGDQIRSYTTYQHRFRRGPWQALLWSFLLEVALANSFILQKKTQQPRWKPYSTLKAWKECIYNANFNRYATESHMRKRGRTGMEEDIEDTEARQIHLQRDINHIHRGIHSSCLACKGFRQGQARPFKRKKEKGGYLQPISGNERRVQTVYGCKVCDVAICNTADCWYFYHTQM</sequence>
<dbReference type="AlphaFoldDB" id="A0A8J5TYT9"/>
<dbReference type="Proteomes" id="UP000693942">
    <property type="component" value="Unassembled WGS sequence"/>
</dbReference>
<evidence type="ECO:0000256" key="1">
    <source>
        <dbReference type="SAM" id="MobiDB-lite"/>
    </source>
</evidence>
<feature type="compositionally biased region" description="Basic residues" evidence="1">
    <location>
        <begin position="403"/>
        <end position="414"/>
    </location>
</feature>
<reference evidence="3" key="1">
    <citation type="submission" date="2021-04" db="EMBL/GenBank/DDBJ databases">
        <title>First draft genome resource for Brassicaceae pathogens Fusarium oxysporum f. sp. raphani and Fusarium oxysporum f. sp. rapae.</title>
        <authorList>
            <person name="Asai S."/>
        </authorList>
    </citation>
    <scope>NUCLEOTIDE SEQUENCE</scope>
    <source>
        <strain evidence="3">Tf1262</strain>
    </source>
</reference>
<gene>
    <name evidence="3" type="primary">PGBD4-1</name>
    <name evidence="3" type="ORF">Forpi1262_v018528</name>
</gene>
<proteinExistence type="predicted"/>
<evidence type="ECO:0000313" key="3">
    <source>
        <dbReference type="EMBL" id="KAG7404572.1"/>
    </source>
</evidence>